<dbReference type="Proteomes" id="UP000019763">
    <property type="component" value="Unassembled WGS sequence"/>
</dbReference>
<comment type="caution">
    <text evidence="1">The sequence shown here is derived from an EMBL/GenBank/DDBJ whole genome shotgun (WGS) entry which is preliminary data.</text>
</comment>
<dbReference type="GeneID" id="22916419"/>
<dbReference type="AlphaFoldDB" id="A0A023AWK7"/>
<sequence length="610" mass="67628">MSPMAAWEWVDAGVEFGRRTNSHSPTLTFVQASGCGKSRLVREMCLTKPLIYLSCAAKGTRSYPRRSQLLESLEVNNRLSLKSVVLSTACWAEKQQCGGEDWRRLLWETQADKSHLIEPAWDEDADWLSAVMRCRQALRLAEHDTLLIVCDEARTLLPNELFRKLRREVAELRTNRRTRLAWLCLDTCGRLSNFSPTAHNDPSLRPMGGPGSQLFPPNFTFTSPLARCKCYSRLSEATTSHALGAIGRPLWWSLADFEETNRNAFVREKIMGGATVSVERLSQPVVIAALLACTSWSIVPRRILGENLVASHMAIMSFCESDRETVHLGSASEPFLAAGAVSLLFERDAWFETSLRLISDALSTGLESKGTVGELVCNMLLLFCRCKVEWRSLFEPLSVTTFMAKLWPPGLVAEAEEDEEWRHVAQDFTLAFSGTILAQRAVNSRYLHTSLLNNSIIAACDNQPLYDFVLPVVRGDSLSEETITGIPVQIKNQQSSSIQGELTDSDKRIYEAGVEVSGDSDLSLLKHGVVVGMKMKQAAFAKRSPLLLVCHFGINKTSFWFGKISDAQYLAVINPVGSSAVMSAGASEDIIRGLERVLATRITSDAVLDK</sequence>
<feature type="non-terminal residue" evidence="1">
    <location>
        <position position="610"/>
    </location>
</feature>
<dbReference type="VEuPathDB" id="CryptoDB:GNI_204040"/>
<evidence type="ECO:0000313" key="2">
    <source>
        <dbReference type="Proteomes" id="UP000019763"/>
    </source>
</evidence>
<dbReference type="PANTHER" id="PTHR33266:SF1">
    <property type="entry name" value="F-BOX DOMAIN-CONTAINING PROTEIN"/>
    <property type="match status" value="1"/>
</dbReference>
<dbReference type="EMBL" id="AFNH02001584">
    <property type="protein sequence ID" value="EZG42952.1"/>
    <property type="molecule type" value="Genomic_DNA"/>
</dbReference>
<protein>
    <submittedName>
        <fullName evidence="1">Uncharacterized protein</fullName>
    </submittedName>
</protein>
<proteinExistence type="predicted"/>
<organism evidence="1 2">
    <name type="scientific">Gregarina niphandrodes</name>
    <name type="common">Septate eugregarine</name>
    <dbReference type="NCBI Taxonomy" id="110365"/>
    <lineage>
        <taxon>Eukaryota</taxon>
        <taxon>Sar</taxon>
        <taxon>Alveolata</taxon>
        <taxon>Apicomplexa</taxon>
        <taxon>Conoidasida</taxon>
        <taxon>Gregarinasina</taxon>
        <taxon>Eugregarinorida</taxon>
        <taxon>Gregarinidae</taxon>
        <taxon>Gregarina</taxon>
    </lineage>
</organism>
<evidence type="ECO:0000313" key="1">
    <source>
        <dbReference type="EMBL" id="EZG42952.1"/>
    </source>
</evidence>
<dbReference type="RefSeq" id="XP_011133772.1">
    <property type="nucleotide sequence ID" value="XM_011135470.1"/>
</dbReference>
<keyword evidence="2" id="KW-1185">Reference proteome</keyword>
<gene>
    <name evidence="1" type="ORF">GNI_204040</name>
</gene>
<dbReference type="OrthoDB" id="107110at2759"/>
<dbReference type="PANTHER" id="PTHR33266">
    <property type="entry name" value="CHROMOSOME 15, WHOLE GENOME SHOTGUN SEQUENCE"/>
    <property type="match status" value="1"/>
</dbReference>
<name>A0A023AWK7_GRENI</name>
<reference evidence="1" key="1">
    <citation type="submission" date="2013-12" db="EMBL/GenBank/DDBJ databases">
        <authorList>
            <person name="Omoto C.K."/>
            <person name="Sibley D."/>
            <person name="Venepally P."/>
            <person name="Hadjithomas M."/>
            <person name="Karamycheva S."/>
            <person name="Brunk B."/>
            <person name="Roos D."/>
            <person name="Caler E."/>
            <person name="Lorenzi H."/>
        </authorList>
    </citation>
    <scope>NUCLEOTIDE SEQUENCE</scope>
</reference>
<accession>A0A023AWK7</accession>